<feature type="binding site" evidence="8">
    <location>
        <position position="308"/>
    </location>
    <ligand>
        <name>L-glutamine</name>
        <dbReference type="ChEBI" id="CHEBI:58359"/>
    </ligand>
</feature>
<comment type="similarity">
    <text evidence="2 8">Belongs to the CarA family.</text>
</comment>
<feature type="binding site" evidence="8">
    <location>
        <position position="240"/>
    </location>
    <ligand>
        <name>L-glutamine</name>
        <dbReference type="ChEBI" id="CHEBI:58359"/>
    </ligand>
</feature>
<evidence type="ECO:0000256" key="1">
    <source>
        <dbReference type="ARBA" id="ARBA00005077"/>
    </source>
</evidence>
<evidence type="ECO:0000256" key="5">
    <source>
        <dbReference type="ARBA" id="ARBA00022840"/>
    </source>
</evidence>
<feature type="region of interest" description="CPSase" evidence="8">
    <location>
        <begin position="1"/>
        <end position="189"/>
    </location>
</feature>
<keyword evidence="5 8" id="KW-0067">ATP-binding</keyword>
<reference evidence="11" key="1">
    <citation type="journal article" date="2019" name="Int. J. Syst. Evol. Microbiol.">
        <title>The Global Catalogue of Microorganisms (GCM) 10K type strain sequencing project: providing services to taxonomists for standard genome sequencing and annotation.</title>
        <authorList>
            <consortium name="The Broad Institute Genomics Platform"/>
            <consortium name="The Broad Institute Genome Sequencing Center for Infectious Disease"/>
            <person name="Wu L."/>
            <person name="Ma J."/>
        </authorList>
    </citation>
    <scope>NUCLEOTIDE SEQUENCE [LARGE SCALE GENOMIC DNA]</scope>
    <source>
        <strain evidence="11">KCTC 42195</strain>
    </source>
</reference>
<dbReference type="PRINTS" id="PR00099">
    <property type="entry name" value="CPSGATASE"/>
</dbReference>
<dbReference type="InterPro" id="IPR035686">
    <property type="entry name" value="CPSase_GATase1"/>
</dbReference>
<evidence type="ECO:0000313" key="10">
    <source>
        <dbReference type="EMBL" id="MFC3625510.1"/>
    </source>
</evidence>
<dbReference type="EC" id="6.3.5.5" evidence="8"/>
<dbReference type="Pfam" id="PF00117">
    <property type="entry name" value="GATase"/>
    <property type="match status" value="1"/>
</dbReference>
<dbReference type="Proteomes" id="UP001595636">
    <property type="component" value="Unassembled WGS sequence"/>
</dbReference>
<keyword evidence="8" id="KW-0028">Amino-acid biosynthesis</keyword>
<dbReference type="InterPro" id="IPR006274">
    <property type="entry name" value="CarbamoylP_synth_ssu"/>
</dbReference>
<sequence>MTTVPAILALADGTLFKGVAIGANGHTVGEVVFNTAITGYQEILTDPSYTRQIVTLTYPHIGNVGANSEDTESRAVFASGLIIRDLPLLHSNFRAEDSLSDYLKKNNVVAIADIDTRKLTRLLREKGAQAGCIMAGEIDEAKAIELARGFGSMAGQDLAQVVTCEQPYQWNTREWRLGQGYTAQTDTPFHVVAYDYGVKHNILRMLAERGCKLTVVPAKTPAKDVLALNPNGVFLSNGPGDPEPCDYAITAIREILDTKLPVFGICLGHQLLGLATGANTSKMKFGHHGANHPVQDLDSGRVMITSQNHGFQVDETSLPANVRVTHRSLFDGTVQGIALTDRPAFSFQGHPEASPGPEDVAYLFDRFIAAMAERKTA</sequence>
<dbReference type="PANTHER" id="PTHR43418">
    <property type="entry name" value="MULTIFUNCTIONAL TRYPTOPHAN BIOSYNTHESIS PROTEIN-RELATED"/>
    <property type="match status" value="1"/>
</dbReference>
<comment type="pathway">
    <text evidence="1 8">Amino-acid biosynthesis; L-arginine biosynthesis; carbamoyl phosphate from bicarbonate: step 1/1.</text>
</comment>
<dbReference type="RefSeq" id="WP_390277081.1">
    <property type="nucleotide sequence ID" value="NZ_JBHRYH010000011.1"/>
</dbReference>
<gene>
    <name evidence="8 10" type="primary">carA</name>
    <name evidence="10" type="ORF">ACFOKJ_05025</name>
</gene>
<dbReference type="SMART" id="SM01097">
    <property type="entry name" value="CPSase_sm_chain"/>
    <property type="match status" value="1"/>
</dbReference>
<evidence type="ECO:0000259" key="9">
    <source>
        <dbReference type="SMART" id="SM01097"/>
    </source>
</evidence>
<feature type="binding site" evidence="8">
    <location>
        <position position="267"/>
    </location>
    <ligand>
        <name>L-glutamine</name>
        <dbReference type="ChEBI" id="CHEBI:58359"/>
    </ligand>
</feature>
<dbReference type="InterPro" id="IPR017926">
    <property type="entry name" value="GATASE"/>
</dbReference>
<dbReference type="PRINTS" id="PR00096">
    <property type="entry name" value="GATASE"/>
</dbReference>
<feature type="domain" description="Carbamoyl-phosphate synthase small subunit N-terminal" evidence="9">
    <location>
        <begin position="4"/>
        <end position="134"/>
    </location>
</feature>
<dbReference type="Pfam" id="PF00988">
    <property type="entry name" value="CPSase_sm_chain"/>
    <property type="match status" value="1"/>
</dbReference>
<dbReference type="InterPro" id="IPR002474">
    <property type="entry name" value="CarbamoylP_synth_ssu_N"/>
</dbReference>
<feature type="binding site" evidence="8">
    <location>
        <position position="238"/>
    </location>
    <ligand>
        <name>L-glutamine</name>
        <dbReference type="ChEBI" id="CHEBI:58359"/>
    </ligand>
</feature>
<dbReference type="SUPFAM" id="SSF52317">
    <property type="entry name" value="Class I glutamine amidotransferase-like"/>
    <property type="match status" value="1"/>
</dbReference>
<comment type="catalytic activity">
    <reaction evidence="7 8">
        <text>hydrogencarbonate + L-glutamine + 2 ATP + H2O = carbamoyl phosphate + L-glutamate + 2 ADP + phosphate + 2 H(+)</text>
        <dbReference type="Rhea" id="RHEA:18633"/>
        <dbReference type="ChEBI" id="CHEBI:15377"/>
        <dbReference type="ChEBI" id="CHEBI:15378"/>
        <dbReference type="ChEBI" id="CHEBI:17544"/>
        <dbReference type="ChEBI" id="CHEBI:29985"/>
        <dbReference type="ChEBI" id="CHEBI:30616"/>
        <dbReference type="ChEBI" id="CHEBI:43474"/>
        <dbReference type="ChEBI" id="CHEBI:58228"/>
        <dbReference type="ChEBI" id="CHEBI:58359"/>
        <dbReference type="ChEBI" id="CHEBI:456216"/>
        <dbReference type="EC" id="6.3.5.5"/>
    </reaction>
</comment>
<evidence type="ECO:0000313" key="11">
    <source>
        <dbReference type="Proteomes" id="UP001595636"/>
    </source>
</evidence>
<feature type="binding site" evidence="8">
    <location>
        <position position="48"/>
    </location>
    <ligand>
        <name>L-glutamine</name>
        <dbReference type="ChEBI" id="CHEBI:58359"/>
    </ligand>
</feature>
<feature type="active site" evidence="8">
    <location>
        <position position="350"/>
    </location>
</feature>
<feature type="binding site" evidence="8">
    <location>
        <position position="270"/>
    </location>
    <ligand>
        <name>L-glutamine</name>
        <dbReference type="ChEBI" id="CHEBI:58359"/>
    </ligand>
</feature>
<feature type="active site" description="Nucleophile" evidence="8">
    <location>
        <position position="266"/>
    </location>
</feature>
<keyword evidence="8" id="KW-0055">Arginine biosynthesis</keyword>
<evidence type="ECO:0000256" key="4">
    <source>
        <dbReference type="ARBA" id="ARBA00022741"/>
    </source>
</evidence>
<dbReference type="Gene3D" id="3.50.30.20">
    <property type="entry name" value="Carbamoyl-phosphate synthase small subunit, N-terminal domain"/>
    <property type="match status" value="1"/>
</dbReference>
<comment type="function">
    <text evidence="8">Small subunit of the glutamine-dependent carbamoyl phosphate synthetase (CPSase). CPSase catalyzes the formation of carbamoyl phosphate from the ammonia moiety of glutamine, carbonate, and phosphate donated by ATP, constituting the first step of 2 biosynthetic pathways, one leading to arginine and/or urea and the other to pyrimidine nucleotides. The small subunit (glutamine amidotransferase) binds and cleaves glutamine to supply the large subunit with the substrate ammonia.</text>
</comment>
<comment type="caution">
    <text evidence="10">The sequence shown here is derived from an EMBL/GenBank/DDBJ whole genome shotgun (WGS) entry which is preliminary data.</text>
</comment>
<feature type="binding site" evidence="8">
    <location>
        <position position="310"/>
    </location>
    <ligand>
        <name>L-glutamine</name>
        <dbReference type="ChEBI" id="CHEBI:58359"/>
    </ligand>
</feature>
<evidence type="ECO:0000256" key="2">
    <source>
        <dbReference type="ARBA" id="ARBA00007800"/>
    </source>
</evidence>
<dbReference type="PRINTS" id="PR00097">
    <property type="entry name" value="ANTSNTHASEII"/>
</dbReference>
<dbReference type="InterPro" id="IPR029062">
    <property type="entry name" value="Class_I_gatase-like"/>
</dbReference>
<proteinExistence type="inferred from homology"/>
<feature type="binding site" evidence="8">
    <location>
        <position position="311"/>
    </location>
    <ligand>
        <name>L-glutamine</name>
        <dbReference type="ChEBI" id="CHEBI:58359"/>
    </ligand>
</feature>
<comment type="pathway">
    <text evidence="8">Pyrimidine metabolism; UMP biosynthesis via de novo pathway; (S)-dihydroorotate from bicarbonate: step 1/3.</text>
</comment>
<organism evidence="10 11">
    <name type="scientific">Vogesella amnigena</name>
    <dbReference type="NCBI Taxonomy" id="1507449"/>
    <lineage>
        <taxon>Bacteria</taxon>
        <taxon>Pseudomonadati</taxon>
        <taxon>Pseudomonadota</taxon>
        <taxon>Betaproteobacteria</taxon>
        <taxon>Neisseriales</taxon>
        <taxon>Chromobacteriaceae</taxon>
        <taxon>Vogesella</taxon>
    </lineage>
</organism>
<dbReference type="CDD" id="cd01744">
    <property type="entry name" value="GATase1_CPSase"/>
    <property type="match status" value="1"/>
</dbReference>
<accession>A0ABV7TRZ3</accession>
<keyword evidence="6 8" id="KW-0315">Glutamine amidotransferase</keyword>
<keyword evidence="11" id="KW-1185">Reference proteome</keyword>
<dbReference type="GO" id="GO:0004088">
    <property type="term" value="F:carbamoyl-phosphate synthase (glutamine-hydrolyzing) activity"/>
    <property type="evidence" value="ECO:0007669"/>
    <property type="project" value="UniProtKB-EC"/>
</dbReference>
<dbReference type="SUPFAM" id="SSF52021">
    <property type="entry name" value="Carbamoyl phosphate synthetase, small subunit N-terminal domain"/>
    <property type="match status" value="1"/>
</dbReference>
<evidence type="ECO:0000256" key="6">
    <source>
        <dbReference type="ARBA" id="ARBA00022962"/>
    </source>
</evidence>
<dbReference type="NCBIfam" id="NF009475">
    <property type="entry name" value="PRK12838.1"/>
    <property type="match status" value="1"/>
</dbReference>
<evidence type="ECO:0000256" key="8">
    <source>
        <dbReference type="HAMAP-Rule" id="MF_01209"/>
    </source>
</evidence>
<name>A0ABV7TRZ3_9NEIS</name>
<keyword evidence="8" id="KW-0665">Pyrimidine biosynthesis</keyword>
<evidence type="ECO:0000256" key="7">
    <source>
        <dbReference type="ARBA" id="ARBA00048816"/>
    </source>
</evidence>
<comment type="subunit">
    <text evidence="8">Composed of two chains; the small (or glutamine) chain promotes the hydrolysis of glutamine to ammonia, which is used by the large (or ammonia) chain to synthesize carbamoyl phosphate. Tetramer of heterodimers (alpha,beta)4.</text>
</comment>
<keyword evidence="3 8" id="KW-0436">Ligase</keyword>
<dbReference type="InterPro" id="IPR050472">
    <property type="entry name" value="Anth_synth/Amidotransfase"/>
</dbReference>
<feature type="active site" evidence="8">
    <location>
        <position position="352"/>
    </location>
</feature>
<dbReference type="InterPro" id="IPR036480">
    <property type="entry name" value="CarbP_synth_ssu_N_sf"/>
</dbReference>
<keyword evidence="4 8" id="KW-0547">Nucleotide-binding</keyword>
<comment type="catalytic activity">
    <reaction evidence="8">
        <text>L-glutamine + H2O = L-glutamate + NH4(+)</text>
        <dbReference type="Rhea" id="RHEA:15889"/>
        <dbReference type="ChEBI" id="CHEBI:15377"/>
        <dbReference type="ChEBI" id="CHEBI:28938"/>
        <dbReference type="ChEBI" id="CHEBI:29985"/>
        <dbReference type="ChEBI" id="CHEBI:58359"/>
    </reaction>
</comment>
<dbReference type="PANTHER" id="PTHR43418:SF7">
    <property type="entry name" value="CARBAMOYL-PHOSPHATE SYNTHASE SMALL CHAIN"/>
    <property type="match status" value="1"/>
</dbReference>
<dbReference type="EMBL" id="JBHRYH010000011">
    <property type="protein sequence ID" value="MFC3625510.1"/>
    <property type="molecule type" value="Genomic_DNA"/>
</dbReference>
<dbReference type="NCBIfam" id="TIGR01368">
    <property type="entry name" value="CPSaseIIsmall"/>
    <property type="match status" value="1"/>
</dbReference>
<dbReference type="HAMAP" id="MF_01209">
    <property type="entry name" value="CPSase_S_chain"/>
    <property type="match status" value="1"/>
</dbReference>
<dbReference type="PROSITE" id="PS51273">
    <property type="entry name" value="GATASE_TYPE_1"/>
    <property type="match status" value="1"/>
</dbReference>
<dbReference type="Gene3D" id="3.40.50.880">
    <property type="match status" value="1"/>
</dbReference>
<protein>
    <recommendedName>
        <fullName evidence="8">Carbamoyl phosphate synthase small chain</fullName>
        <ecNumber evidence="8">6.3.5.5</ecNumber>
    </recommendedName>
    <alternativeName>
        <fullName evidence="8">Carbamoyl phosphate synthetase glutamine chain</fullName>
    </alternativeName>
</protein>
<evidence type="ECO:0000256" key="3">
    <source>
        <dbReference type="ARBA" id="ARBA00022598"/>
    </source>
</evidence>